<sequence>MCIKSTGIPLIGFNPLFPHTQWQRCGMEVLCR</sequence>
<dbReference type="AlphaFoldDB" id="A0A0E9VYX9"/>
<organism evidence="1">
    <name type="scientific">Anguilla anguilla</name>
    <name type="common">European freshwater eel</name>
    <name type="synonym">Muraena anguilla</name>
    <dbReference type="NCBI Taxonomy" id="7936"/>
    <lineage>
        <taxon>Eukaryota</taxon>
        <taxon>Metazoa</taxon>
        <taxon>Chordata</taxon>
        <taxon>Craniata</taxon>
        <taxon>Vertebrata</taxon>
        <taxon>Euteleostomi</taxon>
        <taxon>Actinopterygii</taxon>
        <taxon>Neopterygii</taxon>
        <taxon>Teleostei</taxon>
        <taxon>Anguilliformes</taxon>
        <taxon>Anguillidae</taxon>
        <taxon>Anguilla</taxon>
    </lineage>
</organism>
<accession>A0A0E9VYX9</accession>
<dbReference type="EMBL" id="GBXM01025238">
    <property type="protein sequence ID" value="JAH83339.1"/>
    <property type="molecule type" value="Transcribed_RNA"/>
</dbReference>
<reference evidence="1" key="1">
    <citation type="submission" date="2014-11" db="EMBL/GenBank/DDBJ databases">
        <authorList>
            <person name="Amaro Gonzalez C."/>
        </authorList>
    </citation>
    <scope>NUCLEOTIDE SEQUENCE</scope>
</reference>
<protein>
    <submittedName>
        <fullName evidence="1">Uncharacterized protein</fullName>
    </submittedName>
</protein>
<reference evidence="1" key="2">
    <citation type="journal article" date="2015" name="Fish Shellfish Immunol.">
        <title>Early steps in the European eel (Anguilla anguilla)-Vibrio vulnificus interaction in the gills: Role of the RtxA13 toxin.</title>
        <authorList>
            <person name="Callol A."/>
            <person name="Pajuelo D."/>
            <person name="Ebbesson L."/>
            <person name="Teles M."/>
            <person name="MacKenzie S."/>
            <person name="Amaro C."/>
        </authorList>
    </citation>
    <scope>NUCLEOTIDE SEQUENCE</scope>
</reference>
<evidence type="ECO:0000313" key="1">
    <source>
        <dbReference type="EMBL" id="JAH83339.1"/>
    </source>
</evidence>
<proteinExistence type="predicted"/>
<name>A0A0E9VYX9_ANGAN</name>